<keyword evidence="1" id="KW-1133">Transmembrane helix</keyword>
<reference evidence="2 3" key="1">
    <citation type="submission" date="2017-06" db="EMBL/GenBank/DDBJ databases">
        <title>Genome of Fusarium nygamai isolate CS10214.</title>
        <authorList>
            <person name="Gardiner D.M."/>
            <person name="Obanor F."/>
            <person name="Kazan K."/>
        </authorList>
    </citation>
    <scope>NUCLEOTIDE SEQUENCE [LARGE SCALE GENOMIC DNA]</scope>
    <source>
        <strain evidence="2 3">CS10214</strain>
    </source>
</reference>
<dbReference type="OrthoDB" id="5103063at2759"/>
<keyword evidence="3" id="KW-1185">Reference proteome</keyword>
<feature type="transmembrane region" description="Helical" evidence="1">
    <location>
        <begin position="31"/>
        <end position="49"/>
    </location>
</feature>
<comment type="caution">
    <text evidence="2">The sequence shown here is derived from an EMBL/GenBank/DDBJ whole genome shotgun (WGS) entry which is preliminary data.</text>
</comment>
<dbReference type="EMBL" id="MTQA01000093">
    <property type="protein sequence ID" value="PNP79121.1"/>
    <property type="molecule type" value="Genomic_DNA"/>
</dbReference>
<accession>A0A2K0WA59</accession>
<evidence type="ECO:0000313" key="2">
    <source>
        <dbReference type="EMBL" id="PNP79121.1"/>
    </source>
</evidence>
<organism evidence="2 3">
    <name type="scientific">Gibberella nygamai</name>
    <name type="common">Bean root rot disease fungus</name>
    <name type="synonym">Fusarium nygamai</name>
    <dbReference type="NCBI Taxonomy" id="42673"/>
    <lineage>
        <taxon>Eukaryota</taxon>
        <taxon>Fungi</taxon>
        <taxon>Dikarya</taxon>
        <taxon>Ascomycota</taxon>
        <taxon>Pezizomycotina</taxon>
        <taxon>Sordariomycetes</taxon>
        <taxon>Hypocreomycetidae</taxon>
        <taxon>Hypocreales</taxon>
        <taxon>Nectriaceae</taxon>
        <taxon>Fusarium</taxon>
        <taxon>Fusarium fujikuroi species complex</taxon>
    </lineage>
</organism>
<gene>
    <name evidence="2" type="ORF">FNYG_07559</name>
</gene>
<proteinExistence type="predicted"/>
<keyword evidence="1" id="KW-0472">Membrane</keyword>
<sequence length="106" mass="11367">MAFVPPPPPPPFIHHHHPRVHLRGGGGIMRIAFYVVLIVAAVVIPVVILKKSNLCKSPQMVTSAPQTAVDTSLGIDVVVPLPTSSGSTRLLEKNITAPSRVRRSHS</sequence>
<evidence type="ECO:0000313" key="3">
    <source>
        <dbReference type="Proteomes" id="UP000236664"/>
    </source>
</evidence>
<dbReference type="AlphaFoldDB" id="A0A2K0WA59"/>
<dbReference type="Proteomes" id="UP000236664">
    <property type="component" value="Unassembled WGS sequence"/>
</dbReference>
<protein>
    <submittedName>
        <fullName evidence="2">Uncharacterized protein</fullName>
    </submittedName>
</protein>
<keyword evidence="1" id="KW-0812">Transmembrane</keyword>
<name>A0A2K0WA59_GIBNY</name>
<evidence type="ECO:0000256" key="1">
    <source>
        <dbReference type="SAM" id="Phobius"/>
    </source>
</evidence>